<name>A0A2P1QUE8_9LEPT</name>
<accession>A0A2P1QUE8</accession>
<evidence type="ECO:0000313" key="5">
    <source>
        <dbReference type="EMBL" id="AVQ12526.1"/>
    </source>
</evidence>
<keyword evidence="3" id="KW-0233">DNA recombination</keyword>
<dbReference type="GO" id="GO:0006310">
    <property type="term" value="P:DNA recombination"/>
    <property type="evidence" value="ECO:0007669"/>
    <property type="project" value="UniProtKB-KW"/>
</dbReference>
<dbReference type="EMBL" id="CP027843">
    <property type="protein sequence ID" value="AVQ12526.1"/>
    <property type="molecule type" value="Genomic_DNA"/>
</dbReference>
<dbReference type="Pfam" id="PF00589">
    <property type="entry name" value="Phage_integrase"/>
    <property type="match status" value="1"/>
</dbReference>
<dbReference type="InterPro" id="IPR002104">
    <property type="entry name" value="Integrase_catalytic"/>
</dbReference>
<dbReference type="PANTHER" id="PTHR30349">
    <property type="entry name" value="PHAGE INTEGRASE-RELATED"/>
    <property type="match status" value="1"/>
</dbReference>
<keyword evidence="2" id="KW-0238">DNA-binding</keyword>
<dbReference type="GO" id="GO:0015074">
    <property type="term" value="P:DNA integration"/>
    <property type="evidence" value="ECO:0007669"/>
    <property type="project" value="InterPro"/>
</dbReference>
<dbReference type="InterPro" id="IPR013762">
    <property type="entry name" value="Integrase-like_cat_sf"/>
</dbReference>
<reference evidence="5 6" key="1">
    <citation type="journal article" date="2015" name="Genome Announc.">
        <title>Draft Genome Sequences of Leptospira santarosai Strains U160, U164, and U233, Isolated from Asymptomatic Cattle.</title>
        <authorList>
            <person name="Kremer F.S."/>
            <person name="Eslabao M.R."/>
            <person name="Provisor M."/>
            <person name="Woloski R.D."/>
            <person name="Ramires O.V."/>
            <person name="Moreno L.Z."/>
            <person name="Moreno A.M."/>
            <person name="Hamond C."/>
            <person name="Lilenbaum W."/>
            <person name="Dellagostin O.A."/>
        </authorList>
    </citation>
    <scope>NUCLEOTIDE SEQUENCE [LARGE SCALE GENOMIC DNA]</scope>
    <source>
        <strain evidence="5 6">U160</strain>
    </source>
</reference>
<dbReference type="PANTHER" id="PTHR30349:SF41">
    <property type="entry name" value="INTEGRASE_RECOMBINASE PROTEIN MJ0367-RELATED"/>
    <property type="match status" value="1"/>
</dbReference>
<evidence type="ECO:0000256" key="3">
    <source>
        <dbReference type="ARBA" id="ARBA00023172"/>
    </source>
</evidence>
<evidence type="ECO:0000256" key="1">
    <source>
        <dbReference type="ARBA" id="ARBA00008857"/>
    </source>
</evidence>
<dbReference type="PROSITE" id="PS51898">
    <property type="entry name" value="TYR_RECOMBINASE"/>
    <property type="match status" value="1"/>
</dbReference>
<evidence type="ECO:0000256" key="2">
    <source>
        <dbReference type="ARBA" id="ARBA00023125"/>
    </source>
</evidence>
<evidence type="ECO:0000313" key="6">
    <source>
        <dbReference type="Proteomes" id="UP000033961"/>
    </source>
</evidence>
<feature type="domain" description="Tyr recombinase" evidence="4">
    <location>
        <begin position="27"/>
        <end position="215"/>
    </location>
</feature>
<dbReference type="GO" id="GO:0003677">
    <property type="term" value="F:DNA binding"/>
    <property type="evidence" value="ECO:0007669"/>
    <property type="project" value="UniProtKB-KW"/>
</dbReference>
<comment type="similarity">
    <text evidence="1">Belongs to the 'phage' integrase family.</text>
</comment>
<dbReference type="SUPFAM" id="SSF56349">
    <property type="entry name" value="DNA breaking-rejoining enzymes"/>
    <property type="match status" value="1"/>
</dbReference>
<sequence length="215" mass="24681">MLVQKVTILSDFRKRRDRDKRNSVETSIFKGLTDESVRTLIERFSSPKTEAEYRNRALLSLMLMTGMRAAEIVSLRFSKLLKAPTNETIISYIKKGGRIAYSVLSDETLNFIREYHAHINIESDYFFLSMPMRNQTNRSNLRTRGLQKIVNSWGEKTCAGKLIHPHSLRYTVGSRLLEAAGSIAAQKVLGHSTPVTTSKYYTKPYFDGSKYLTWE</sequence>
<proteinExistence type="inferred from homology"/>
<dbReference type="InterPro" id="IPR050090">
    <property type="entry name" value="Tyrosine_recombinase_XerCD"/>
</dbReference>
<protein>
    <submittedName>
        <fullName evidence="5">Site-specific recombinase, phage integrase family</fullName>
    </submittedName>
</protein>
<dbReference type="Gene3D" id="1.10.443.10">
    <property type="entry name" value="Intergrase catalytic core"/>
    <property type="match status" value="1"/>
</dbReference>
<dbReference type="InterPro" id="IPR011010">
    <property type="entry name" value="DNA_brk_join_enz"/>
</dbReference>
<gene>
    <name evidence="5" type="ORF">XB16_2200</name>
</gene>
<organism evidence="5 6">
    <name type="scientific">Leptospira santarosai</name>
    <dbReference type="NCBI Taxonomy" id="28183"/>
    <lineage>
        <taxon>Bacteria</taxon>
        <taxon>Pseudomonadati</taxon>
        <taxon>Spirochaetota</taxon>
        <taxon>Spirochaetia</taxon>
        <taxon>Leptospirales</taxon>
        <taxon>Leptospiraceae</taxon>
        <taxon>Leptospira</taxon>
    </lineage>
</organism>
<dbReference type="AlphaFoldDB" id="A0A2P1QUE8"/>
<dbReference type="Proteomes" id="UP000033961">
    <property type="component" value="Chromosome I"/>
</dbReference>
<evidence type="ECO:0000259" key="4">
    <source>
        <dbReference type="PROSITE" id="PS51898"/>
    </source>
</evidence>